<name>A0A0N1IPF7_PAPMA</name>
<keyword evidence="4" id="KW-0804">Transcription</keyword>
<gene>
    <name evidence="7" type="ORF">RR48_01913</name>
</gene>
<proteinExistence type="predicted"/>
<dbReference type="PANTHER" id="PTHR21411">
    <property type="entry name" value="APONTIC"/>
    <property type="match status" value="1"/>
</dbReference>
<dbReference type="PANTHER" id="PTHR21411:SF0">
    <property type="entry name" value="REGULATORY PROTEIN ZESTE"/>
    <property type="match status" value="1"/>
</dbReference>
<keyword evidence="3" id="KW-0805">Transcription regulation</keyword>
<dbReference type="EMBL" id="KQ460396">
    <property type="protein sequence ID" value="KPJ15352.1"/>
    <property type="molecule type" value="Genomic_DNA"/>
</dbReference>
<protein>
    <recommendedName>
        <fullName evidence="2">Regulatory protein zeste</fullName>
    </recommendedName>
</protein>
<evidence type="ECO:0000256" key="3">
    <source>
        <dbReference type="ARBA" id="ARBA00023015"/>
    </source>
</evidence>
<evidence type="ECO:0000256" key="2">
    <source>
        <dbReference type="ARBA" id="ARBA00016807"/>
    </source>
</evidence>
<organism evidence="7 8">
    <name type="scientific">Papilio machaon</name>
    <name type="common">Old World swallowtail butterfly</name>
    <dbReference type="NCBI Taxonomy" id="76193"/>
    <lineage>
        <taxon>Eukaryota</taxon>
        <taxon>Metazoa</taxon>
        <taxon>Ecdysozoa</taxon>
        <taxon>Arthropoda</taxon>
        <taxon>Hexapoda</taxon>
        <taxon>Insecta</taxon>
        <taxon>Pterygota</taxon>
        <taxon>Neoptera</taxon>
        <taxon>Endopterygota</taxon>
        <taxon>Lepidoptera</taxon>
        <taxon>Glossata</taxon>
        <taxon>Ditrysia</taxon>
        <taxon>Papilionoidea</taxon>
        <taxon>Papilionidae</taxon>
        <taxon>Papilioninae</taxon>
        <taxon>Papilio</taxon>
    </lineage>
</organism>
<comment type="subunit">
    <text evidence="1">Self-associates forming complexes of several hundred monomers.</text>
</comment>
<dbReference type="Proteomes" id="UP000053240">
    <property type="component" value="Unassembled WGS sequence"/>
</dbReference>
<comment type="function">
    <text evidence="5">Involved in transvection phenomena (= synapsis-dependent gene expression), where the synaptic pairing of chromosomes carrying genes with which zeste interacts influences the expression of these genes. Zeste binds to DNA and stimulates transcription from a nearby promoter.</text>
</comment>
<keyword evidence="8" id="KW-1185">Reference proteome</keyword>
<dbReference type="AlphaFoldDB" id="A0A0N1IPF7"/>
<evidence type="ECO:0000256" key="1">
    <source>
        <dbReference type="ARBA" id="ARBA00011764"/>
    </source>
</evidence>
<feature type="domain" description="Myb/SANT-like DNA-binding" evidence="6">
    <location>
        <begin position="11"/>
        <end position="85"/>
    </location>
</feature>
<evidence type="ECO:0000256" key="4">
    <source>
        <dbReference type="ARBA" id="ARBA00023163"/>
    </source>
</evidence>
<accession>A0A0N1IPF7</accession>
<dbReference type="InterPro" id="IPR028002">
    <property type="entry name" value="Myb_DNA-bind_5"/>
</dbReference>
<evidence type="ECO:0000256" key="5">
    <source>
        <dbReference type="ARBA" id="ARBA00025466"/>
    </source>
</evidence>
<evidence type="ECO:0000313" key="8">
    <source>
        <dbReference type="Proteomes" id="UP000053240"/>
    </source>
</evidence>
<dbReference type="Pfam" id="PF13873">
    <property type="entry name" value="Myb_DNA-bind_5"/>
    <property type="match status" value="1"/>
</dbReference>
<dbReference type="InParanoid" id="A0A0N1IPF7"/>
<evidence type="ECO:0000313" key="7">
    <source>
        <dbReference type="EMBL" id="KPJ15352.1"/>
    </source>
</evidence>
<reference evidence="7 8" key="1">
    <citation type="journal article" date="2015" name="Nat. Commun.">
        <title>Outbred genome sequencing and CRISPR/Cas9 gene editing in butterflies.</title>
        <authorList>
            <person name="Li X."/>
            <person name="Fan D."/>
            <person name="Zhang W."/>
            <person name="Liu G."/>
            <person name="Zhang L."/>
            <person name="Zhao L."/>
            <person name="Fang X."/>
            <person name="Chen L."/>
            <person name="Dong Y."/>
            <person name="Chen Y."/>
            <person name="Ding Y."/>
            <person name="Zhao R."/>
            <person name="Feng M."/>
            <person name="Zhu Y."/>
            <person name="Feng Y."/>
            <person name="Jiang X."/>
            <person name="Zhu D."/>
            <person name="Xiang H."/>
            <person name="Feng X."/>
            <person name="Li S."/>
            <person name="Wang J."/>
            <person name="Zhang G."/>
            <person name="Kronforst M.R."/>
            <person name="Wang W."/>
        </authorList>
    </citation>
    <scope>NUCLEOTIDE SEQUENCE [LARGE SCALE GENOMIC DNA]</scope>
    <source>
        <strain evidence="7">Ya'a_city_454_Pm</strain>
        <tissue evidence="7">Whole body</tissue>
    </source>
</reference>
<evidence type="ECO:0000259" key="6">
    <source>
        <dbReference type="Pfam" id="PF13873"/>
    </source>
</evidence>
<sequence>MDFGDKRKKQKPYSEYERQTLMQLVQQKIDIIENRRTDVITQKRKNDAWEDIRNKFNNSDNVSHKASVAQLKKMWQNLKSRARDAKAALAQKKLTDCGPAHPDIEVEETQLTDILTVKENIVMHISEKKFNDMCEVNPHLASVVDYGLVTPNLG</sequence>